<dbReference type="RefSeq" id="WP_094997325.1">
    <property type="nucleotide sequence ID" value="NZ_BMJL01000003.1"/>
</dbReference>
<proteinExistence type="predicted"/>
<gene>
    <name evidence="1" type="ORF">CJ263_11035</name>
</gene>
<name>A0A223V686_9FLAO</name>
<dbReference type="KEGG" id="marb:CJ263_11035"/>
<dbReference type="Proteomes" id="UP000215244">
    <property type="component" value="Chromosome"/>
</dbReference>
<accession>A0A223V686</accession>
<dbReference type="EMBL" id="CP022957">
    <property type="protein sequence ID" value="ASV30707.1"/>
    <property type="molecule type" value="Genomic_DNA"/>
</dbReference>
<reference evidence="1 2" key="1">
    <citation type="submission" date="2017-08" db="EMBL/GenBank/DDBJ databases">
        <title>The complete genome sequence of Maribacter sp. B1, isolated from deep-sea sediment.</title>
        <authorList>
            <person name="Wu Y.-H."/>
            <person name="Cheng H."/>
            <person name="Xu X.-W."/>
        </authorList>
    </citation>
    <scope>NUCLEOTIDE SEQUENCE [LARGE SCALE GENOMIC DNA]</scope>
    <source>
        <strain evidence="1 2">B1</strain>
    </source>
</reference>
<organism evidence="1 2">
    <name type="scientific">Maribacter cobaltidurans</name>
    <dbReference type="NCBI Taxonomy" id="1178778"/>
    <lineage>
        <taxon>Bacteria</taxon>
        <taxon>Pseudomonadati</taxon>
        <taxon>Bacteroidota</taxon>
        <taxon>Flavobacteriia</taxon>
        <taxon>Flavobacteriales</taxon>
        <taxon>Flavobacteriaceae</taxon>
        <taxon>Maribacter</taxon>
    </lineage>
</organism>
<dbReference type="AlphaFoldDB" id="A0A223V686"/>
<sequence length="165" mass="18883">MLNIQESNPVNMLRQFAEHYRAIFEEDFGAANLKLDNEKGRGHISLFKPFAGVTAWAYSIRFEQDLKFNLNFSPNKLLYLGIVVNGYQLHKYSNEKTYHKIHQSQNFILVGEDGESAEFVIPKGIDFKCCYVILEPSKLEISGNNNSTSLQSDLKKCFFAFSKQG</sequence>
<evidence type="ECO:0000313" key="2">
    <source>
        <dbReference type="Proteomes" id="UP000215244"/>
    </source>
</evidence>
<keyword evidence="2" id="KW-1185">Reference proteome</keyword>
<dbReference type="OrthoDB" id="2666928at2"/>
<protein>
    <submittedName>
        <fullName evidence="1">Uncharacterized protein</fullName>
    </submittedName>
</protein>
<evidence type="ECO:0000313" key="1">
    <source>
        <dbReference type="EMBL" id="ASV30707.1"/>
    </source>
</evidence>